<evidence type="ECO:0000259" key="2">
    <source>
        <dbReference type="PROSITE" id="PS50090"/>
    </source>
</evidence>
<evidence type="ECO:0000313" key="3">
    <source>
        <dbReference type="EMBL" id="KAF6145922.1"/>
    </source>
</evidence>
<accession>A0A7J7LTR0</accession>
<dbReference type="Proteomes" id="UP000541444">
    <property type="component" value="Unassembled WGS sequence"/>
</dbReference>
<keyword evidence="4" id="KW-1185">Reference proteome</keyword>
<evidence type="ECO:0000256" key="1">
    <source>
        <dbReference type="SAM" id="MobiDB-lite"/>
    </source>
</evidence>
<protein>
    <recommendedName>
        <fullName evidence="2">Myb-like domain-containing protein</fullName>
    </recommendedName>
</protein>
<organism evidence="3 4">
    <name type="scientific">Kingdonia uniflora</name>
    <dbReference type="NCBI Taxonomy" id="39325"/>
    <lineage>
        <taxon>Eukaryota</taxon>
        <taxon>Viridiplantae</taxon>
        <taxon>Streptophyta</taxon>
        <taxon>Embryophyta</taxon>
        <taxon>Tracheophyta</taxon>
        <taxon>Spermatophyta</taxon>
        <taxon>Magnoliopsida</taxon>
        <taxon>Ranunculales</taxon>
        <taxon>Circaeasteraceae</taxon>
        <taxon>Kingdonia</taxon>
    </lineage>
</organism>
<dbReference type="PROSITE" id="PS50090">
    <property type="entry name" value="MYB_LIKE"/>
    <property type="match status" value="1"/>
</dbReference>
<dbReference type="EMBL" id="JACGCM010002024">
    <property type="protein sequence ID" value="KAF6145922.1"/>
    <property type="molecule type" value="Genomic_DNA"/>
</dbReference>
<name>A0A7J7LTR0_9MAGN</name>
<dbReference type="PANTHER" id="PTHR45023:SF4">
    <property type="entry name" value="GLYCINE-RICH PROTEIN-RELATED"/>
    <property type="match status" value="1"/>
</dbReference>
<dbReference type="PANTHER" id="PTHR45023">
    <property type="match status" value="1"/>
</dbReference>
<sequence length="298" mass="33915">MPPHSFSAPPNPNVNEKKSDNSSWTDSEDQTLAKYWVVHSQDAQNGNQQDESKFWGKITNGYEGTSGMKTRTRAALKQRWGKIQWQTTFFVSCVIKVREANHSGIGNESHEYDRADTIIQDGIRRSSIEASMKCKLAAALSPALRHKKMSSNVSPRVSMGSDLDSLVDDDEEVMDPGLMNRPTGGKKEKKQNNFLTKFEKAIKAHEGITKMVRNNVKLRQEEREIKKAMAAEHLELYQKKQEREEEIQDMEIMEKNLYGMDRDTAMCWQMLKNEVIKKMMPKHNAASSSNTSDGNDVV</sequence>
<gene>
    <name evidence="3" type="ORF">GIB67_010968</name>
</gene>
<proteinExistence type="predicted"/>
<dbReference type="OrthoDB" id="1750063at2759"/>
<dbReference type="InterPro" id="IPR001005">
    <property type="entry name" value="SANT/Myb"/>
</dbReference>
<reference evidence="3 4" key="1">
    <citation type="journal article" date="2020" name="IScience">
        <title>Genome Sequencing of the Endangered Kingdonia uniflora (Circaeasteraceae, Ranunculales) Reveals Potential Mechanisms of Evolutionary Specialization.</title>
        <authorList>
            <person name="Sun Y."/>
            <person name="Deng T."/>
            <person name="Zhang A."/>
            <person name="Moore M.J."/>
            <person name="Landis J.B."/>
            <person name="Lin N."/>
            <person name="Zhang H."/>
            <person name="Zhang X."/>
            <person name="Huang J."/>
            <person name="Zhang X."/>
            <person name="Sun H."/>
            <person name="Wang H."/>
        </authorList>
    </citation>
    <scope>NUCLEOTIDE SEQUENCE [LARGE SCALE GENOMIC DNA]</scope>
    <source>
        <strain evidence="3">TB1705</strain>
        <tissue evidence="3">Leaf</tissue>
    </source>
</reference>
<feature type="region of interest" description="Disordered" evidence="1">
    <location>
        <begin position="1"/>
        <end position="27"/>
    </location>
</feature>
<evidence type="ECO:0000313" key="4">
    <source>
        <dbReference type="Proteomes" id="UP000541444"/>
    </source>
</evidence>
<dbReference type="AlphaFoldDB" id="A0A7J7LTR0"/>
<feature type="domain" description="Myb-like" evidence="2">
    <location>
        <begin position="16"/>
        <end position="84"/>
    </location>
</feature>
<comment type="caution">
    <text evidence="3">The sequence shown here is derived from an EMBL/GenBank/DDBJ whole genome shotgun (WGS) entry which is preliminary data.</text>
</comment>